<evidence type="ECO:0000313" key="1">
    <source>
        <dbReference type="EMBL" id="PVE04334.1"/>
    </source>
</evidence>
<dbReference type="Proteomes" id="UP000245992">
    <property type="component" value="Unassembled WGS sequence"/>
</dbReference>
<reference evidence="1 2" key="1">
    <citation type="submission" date="2013-12" db="EMBL/GenBank/DDBJ databases">
        <title>Annotated genome of Streptomyces scopuliridis.</title>
        <authorList>
            <person name="Olson J.B."/>
        </authorList>
    </citation>
    <scope>NUCLEOTIDE SEQUENCE [LARGE SCALE GENOMIC DNA]</scope>
    <source>
        <strain evidence="1 2">RB72</strain>
    </source>
</reference>
<comment type="caution">
    <text evidence="1">The sequence shown here is derived from an EMBL/GenBank/DDBJ whole genome shotgun (WGS) entry which is preliminary data.</text>
</comment>
<dbReference type="OrthoDB" id="3215291at2"/>
<keyword evidence="2" id="KW-1185">Reference proteome</keyword>
<organism evidence="1 2">
    <name type="scientific">Streptomyces scopuliridis RB72</name>
    <dbReference type="NCBI Taxonomy" id="1440053"/>
    <lineage>
        <taxon>Bacteria</taxon>
        <taxon>Bacillati</taxon>
        <taxon>Actinomycetota</taxon>
        <taxon>Actinomycetes</taxon>
        <taxon>Kitasatosporales</taxon>
        <taxon>Streptomycetaceae</taxon>
        <taxon>Streptomyces</taxon>
    </lineage>
</organism>
<dbReference type="EMBL" id="AZSP01000391">
    <property type="protein sequence ID" value="PVE04334.1"/>
    <property type="molecule type" value="Genomic_DNA"/>
</dbReference>
<proteinExistence type="predicted"/>
<sequence length="108" mass="11913">MSVEPSKPWTEQELDALVEEATVDAYDTEEQLSGLFTMVQEHLAVPFTTTVLGVQVTVEDIDLTEGSHIVARCVRGPWQQAIGILDLPLPVPAPDGAQWIAAYRRWAP</sequence>
<gene>
    <name evidence="1" type="ORF">Y717_12550</name>
</gene>
<evidence type="ECO:0008006" key="3">
    <source>
        <dbReference type="Google" id="ProtNLM"/>
    </source>
</evidence>
<dbReference type="AlphaFoldDB" id="A0A2T7SNH5"/>
<name>A0A2T7SNH5_9ACTN</name>
<protein>
    <recommendedName>
        <fullName evidence="3">Calcium binding</fullName>
    </recommendedName>
</protein>
<accession>A0A2T7SNH5</accession>
<dbReference type="STRING" id="1440053.GCA_000718095_04277"/>
<evidence type="ECO:0000313" key="2">
    <source>
        <dbReference type="Proteomes" id="UP000245992"/>
    </source>
</evidence>